<dbReference type="OrthoDB" id="3799394at2759"/>
<keyword evidence="3" id="KW-1185">Reference proteome</keyword>
<name>A0A9P4TVV8_9PEZI</name>
<reference evidence="2" key="1">
    <citation type="journal article" date="2020" name="Stud. Mycol.">
        <title>101 Dothideomycetes genomes: a test case for predicting lifestyles and emergence of pathogens.</title>
        <authorList>
            <person name="Haridas S."/>
            <person name="Albert R."/>
            <person name="Binder M."/>
            <person name="Bloem J."/>
            <person name="Labutti K."/>
            <person name="Salamov A."/>
            <person name="Andreopoulos B."/>
            <person name="Baker S."/>
            <person name="Barry K."/>
            <person name="Bills G."/>
            <person name="Bluhm B."/>
            <person name="Cannon C."/>
            <person name="Castanera R."/>
            <person name="Culley D."/>
            <person name="Daum C."/>
            <person name="Ezra D."/>
            <person name="Gonzalez J."/>
            <person name="Henrissat B."/>
            <person name="Kuo A."/>
            <person name="Liang C."/>
            <person name="Lipzen A."/>
            <person name="Lutzoni F."/>
            <person name="Magnuson J."/>
            <person name="Mondo S."/>
            <person name="Nolan M."/>
            <person name="Ohm R."/>
            <person name="Pangilinan J."/>
            <person name="Park H.-J."/>
            <person name="Ramirez L."/>
            <person name="Alfaro M."/>
            <person name="Sun H."/>
            <person name="Tritt A."/>
            <person name="Yoshinaga Y."/>
            <person name="Zwiers L.-H."/>
            <person name="Turgeon B."/>
            <person name="Goodwin S."/>
            <person name="Spatafora J."/>
            <person name="Crous P."/>
            <person name="Grigoriev I."/>
        </authorList>
    </citation>
    <scope>NUCLEOTIDE SEQUENCE</scope>
    <source>
        <strain evidence="2">CBS 130266</strain>
    </source>
</reference>
<accession>A0A9P4TVV8</accession>
<sequence length="271" mass="28266">MFFQPSPFVSMAILLIAASAEFIPTHSQTRRQNSNQLPDKLCGRIGWESGAAPGLPQRPILAKCQEASICATDNPDCTIDCPSHCIPKPACNSRTPCATGFICTILQGVFDLSGKQQSACERVPASSKDFNMTSAGQKCGMNHPDCGDSRLICQNTDPACYSSDVCPAVCKKRPVPPPPKYPSCGGFRMNPGKCPAPNMCVNDPSHGPACGMSCDAPGICVKLITCGGALSSVCPEDTKCVQDPRIGGCDGLTGRGPYCSASPGSIGGICV</sequence>
<comment type="caution">
    <text evidence="2">The sequence shown here is derived from an EMBL/GenBank/DDBJ whole genome shotgun (WGS) entry which is preliminary data.</text>
</comment>
<evidence type="ECO:0000313" key="2">
    <source>
        <dbReference type="EMBL" id="KAF2426204.1"/>
    </source>
</evidence>
<organism evidence="2 3">
    <name type="scientific">Tothia fuscella</name>
    <dbReference type="NCBI Taxonomy" id="1048955"/>
    <lineage>
        <taxon>Eukaryota</taxon>
        <taxon>Fungi</taxon>
        <taxon>Dikarya</taxon>
        <taxon>Ascomycota</taxon>
        <taxon>Pezizomycotina</taxon>
        <taxon>Dothideomycetes</taxon>
        <taxon>Pleosporomycetidae</taxon>
        <taxon>Venturiales</taxon>
        <taxon>Cylindrosympodiaceae</taxon>
        <taxon>Tothia</taxon>
    </lineage>
</organism>
<keyword evidence="1" id="KW-0732">Signal</keyword>
<feature type="chain" id="PRO_5040484702" evidence="1">
    <location>
        <begin position="21"/>
        <end position="271"/>
    </location>
</feature>
<dbReference type="EMBL" id="MU007066">
    <property type="protein sequence ID" value="KAF2426204.1"/>
    <property type="molecule type" value="Genomic_DNA"/>
</dbReference>
<gene>
    <name evidence="2" type="ORF">EJ08DRAFT_681391</name>
</gene>
<protein>
    <submittedName>
        <fullName evidence="2">Uncharacterized protein</fullName>
    </submittedName>
</protein>
<dbReference type="Proteomes" id="UP000800235">
    <property type="component" value="Unassembled WGS sequence"/>
</dbReference>
<dbReference type="AlphaFoldDB" id="A0A9P4TVV8"/>
<evidence type="ECO:0000256" key="1">
    <source>
        <dbReference type="SAM" id="SignalP"/>
    </source>
</evidence>
<feature type="signal peptide" evidence="1">
    <location>
        <begin position="1"/>
        <end position="20"/>
    </location>
</feature>
<proteinExistence type="predicted"/>
<evidence type="ECO:0000313" key="3">
    <source>
        <dbReference type="Proteomes" id="UP000800235"/>
    </source>
</evidence>